<protein>
    <submittedName>
        <fullName evidence="2">Uncharacterized protein</fullName>
    </submittedName>
</protein>
<feature type="transmembrane region" description="Helical" evidence="1">
    <location>
        <begin position="37"/>
        <end position="59"/>
    </location>
</feature>
<keyword evidence="1" id="KW-0472">Membrane</keyword>
<dbReference type="AlphaFoldDB" id="A0AAW2IF09"/>
<organism evidence="2">
    <name type="scientific">Menopon gallinae</name>
    <name type="common">poultry shaft louse</name>
    <dbReference type="NCBI Taxonomy" id="328185"/>
    <lineage>
        <taxon>Eukaryota</taxon>
        <taxon>Metazoa</taxon>
        <taxon>Ecdysozoa</taxon>
        <taxon>Arthropoda</taxon>
        <taxon>Hexapoda</taxon>
        <taxon>Insecta</taxon>
        <taxon>Pterygota</taxon>
        <taxon>Neoptera</taxon>
        <taxon>Paraneoptera</taxon>
        <taxon>Psocodea</taxon>
        <taxon>Troctomorpha</taxon>
        <taxon>Phthiraptera</taxon>
        <taxon>Amblycera</taxon>
        <taxon>Menoponidae</taxon>
        <taxon>Menopon</taxon>
    </lineage>
</organism>
<gene>
    <name evidence="2" type="ORF">PYX00_002025</name>
</gene>
<proteinExistence type="predicted"/>
<sequence length="81" mass="8782">MSGESDGIQDAVIQDYLNDTDSELSSLSHLDAPNESMYMIGGVLIAMILVGLIIILLAVTIRFTPPSRNFCSRCCLCCGLR</sequence>
<dbReference type="EMBL" id="JARGDH010000001">
    <property type="protein sequence ID" value="KAL0280859.1"/>
    <property type="molecule type" value="Genomic_DNA"/>
</dbReference>
<comment type="caution">
    <text evidence="2">The sequence shown here is derived from an EMBL/GenBank/DDBJ whole genome shotgun (WGS) entry which is preliminary data.</text>
</comment>
<name>A0AAW2IF09_9NEOP</name>
<accession>A0AAW2IF09</accession>
<keyword evidence="1" id="KW-0812">Transmembrane</keyword>
<keyword evidence="1" id="KW-1133">Transmembrane helix</keyword>
<evidence type="ECO:0000256" key="1">
    <source>
        <dbReference type="SAM" id="Phobius"/>
    </source>
</evidence>
<evidence type="ECO:0000313" key="2">
    <source>
        <dbReference type="EMBL" id="KAL0280859.1"/>
    </source>
</evidence>
<reference evidence="2" key="1">
    <citation type="journal article" date="2024" name="Gigascience">
        <title>Chromosome-level genome of the poultry shaft louse Menopon gallinae provides insight into the host-switching and adaptive evolution of parasitic lice.</title>
        <authorList>
            <person name="Xu Y."/>
            <person name="Ma L."/>
            <person name="Liu S."/>
            <person name="Liang Y."/>
            <person name="Liu Q."/>
            <person name="He Z."/>
            <person name="Tian L."/>
            <person name="Duan Y."/>
            <person name="Cai W."/>
            <person name="Li H."/>
            <person name="Song F."/>
        </authorList>
    </citation>
    <scope>NUCLEOTIDE SEQUENCE</scope>
    <source>
        <strain evidence="2">Cailab_2023a</strain>
    </source>
</reference>